<dbReference type="EMBL" id="KN818266">
    <property type="protein sequence ID" value="KIL62778.1"/>
    <property type="molecule type" value="Genomic_DNA"/>
</dbReference>
<dbReference type="InParanoid" id="A0A0C2X236"/>
<gene>
    <name evidence="2" type="ORF">M378DRAFT_165244</name>
</gene>
<feature type="region of interest" description="Disordered" evidence="1">
    <location>
        <begin position="115"/>
        <end position="141"/>
    </location>
</feature>
<dbReference type="HOGENOM" id="CLU_1824823_0_0_1"/>
<evidence type="ECO:0000313" key="2">
    <source>
        <dbReference type="EMBL" id="KIL62778.1"/>
    </source>
</evidence>
<sequence length="141" mass="15543">MYLPCSPRLRGPPVQQLVVRHPINGVVQLPSPHAQNSTSPRPERREGNLLDFLVPIPLLNRCRQRATCKRMLCGARWNPLDFSAPILPPAGNLQAYAKNGGLPFLTAATVNGPTVPNDRLRKDATTVKPVPSSRRDTPPWS</sequence>
<protein>
    <submittedName>
        <fullName evidence="2">Uncharacterized protein</fullName>
    </submittedName>
</protein>
<organism evidence="2 3">
    <name type="scientific">Amanita muscaria (strain Koide BX008)</name>
    <dbReference type="NCBI Taxonomy" id="946122"/>
    <lineage>
        <taxon>Eukaryota</taxon>
        <taxon>Fungi</taxon>
        <taxon>Dikarya</taxon>
        <taxon>Basidiomycota</taxon>
        <taxon>Agaricomycotina</taxon>
        <taxon>Agaricomycetes</taxon>
        <taxon>Agaricomycetidae</taxon>
        <taxon>Agaricales</taxon>
        <taxon>Pluteineae</taxon>
        <taxon>Amanitaceae</taxon>
        <taxon>Amanita</taxon>
    </lineage>
</organism>
<proteinExistence type="predicted"/>
<keyword evidence="3" id="KW-1185">Reference proteome</keyword>
<accession>A0A0C2X236</accession>
<evidence type="ECO:0000313" key="3">
    <source>
        <dbReference type="Proteomes" id="UP000054549"/>
    </source>
</evidence>
<reference evidence="2 3" key="1">
    <citation type="submission" date="2014-04" db="EMBL/GenBank/DDBJ databases">
        <title>Evolutionary Origins and Diversification of the Mycorrhizal Mutualists.</title>
        <authorList>
            <consortium name="DOE Joint Genome Institute"/>
            <consortium name="Mycorrhizal Genomics Consortium"/>
            <person name="Kohler A."/>
            <person name="Kuo A."/>
            <person name="Nagy L.G."/>
            <person name="Floudas D."/>
            <person name="Copeland A."/>
            <person name="Barry K.W."/>
            <person name="Cichocki N."/>
            <person name="Veneault-Fourrey C."/>
            <person name="LaButti K."/>
            <person name="Lindquist E.A."/>
            <person name="Lipzen A."/>
            <person name="Lundell T."/>
            <person name="Morin E."/>
            <person name="Murat C."/>
            <person name="Riley R."/>
            <person name="Ohm R."/>
            <person name="Sun H."/>
            <person name="Tunlid A."/>
            <person name="Henrissat B."/>
            <person name="Grigoriev I.V."/>
            <person name="Hibbett D.S."/>
            <person name="Martin F."/>
        </authorList>
    </citation>
    <scope>NUCLEOTIDE SEQUENCE [LARGE SCALE GENOMIC DNA]</scope>
    <source>
        <strain evidence="2 3">Koide BX008</strain>
    </source>
</reference>
<name>A0A0C2X236_AMAMK</name>
<dbReference type="Proteomes" id="UP000054549">
    <property type="component" value="Unassembled WGS sequence"/>
</dbReference>
<dbReference type="AlphaFoldDB" id="A0A0C2X236"/>
<evidence type="ECO:0000256" key="1">
    <source>
        <dbReference type="SAM" id="MobiDB-lite"/>
    </source>
</evidence>